<dbReference type="Pfam" id="PF05773">
    <property type="entry name" value="RWD"/>
    <property type="match status" value="1"/>
</dbReference>
<comment type="similarity">
    <text evidence="2">Belongs to the IMPACT family.</text>
</comment>
<evidence type="ECO:0000256" key="1">
    <source>
        <dbReference type="ARBA" id="ARBA00004496"/>
    </source>
</evidence>
<protein>
    <recommendedName>
        <fullName evidence="7">RWD domain-containing protein</fullName>
    </recommendedName>
</protein>
<dbReference type="Gene3D" id="3.30.230.30">
    <property type="entry name" value="Impact, N-terminal domain"/>
    <property type="match status" value="1"/>
</dbReference>
<comment type="subcellular location">
    <subcellularLocation>
        <location evidence="1">Cytoplasm</location>
    </subcellularLocation>
</comment>
<dbReference type="InterPro" id="IPR023582">
    <property type="entry name" value="Impact"/>
</dbReference>
<dbReference type="GO" id="GO:0009893">
    <property type="term" value="P:positive regulation of metabolic process"/>
    <property type="evidence" value="ECO:0007669"/>
    <property type="project" value="UniProtKB-ARBA"/>
</dbReference>
<dbReference type="GO" id="GO:0006446">
    <property type="term" value="P:regulation of translational initiation"/>
    <property type="evidence" value="ECO:0007669"/>
    <property type="project" value="TreeGrafter"/>
</dbReference>
<reference evidence="8" key="1">
    <citation type="submission" date="2022-11" db="UniProtKB">
        <authorList>
            <consortium name="EnsemblMetazoa"/>
        </authorList>
    </citation>
    <scope>IDENTIFICATION</scope>
</reference>
<dbReference type="OrthoDB" id="69641at2759"/>
<evidence type="ECO:0000256" key="3">
    <source>
        <dbReference type="ARBA" id="ARBA00022490"/>
    </source>
</evidence>
<dbReference type="FunFam" id="3.10.110.10:FF:000050">
    <property type="entry name" value="eIF-2-alpha kinase GCN2"/>
    <property type="match status" value="1"/>
</dbReference>
<dbReference type="SUPFAM" id="SSF54495">
    <property type="entry name" value="UBC-like"/>
    <property type="match status" value="1"/>
</dbReference>
<dbReference type="InterPro" id="IPR001498">
    <property type="entry name" value="Impact_N"/>
</dbReference>
<dbReference type="RefSeq" id="XP_038069682.1">
    <property type="nucleotide sequence ID" value="XM_038213754.1"/>
</dbReference>
<dbReference type="GeneID" id="119738793"/>
<dbReference type="AlphaFoldDB" id="A0A914B113"/>
<keyword evidence="6" id="KW-0346">Stress response</keyword>
<dbReference type="InterPro" id="IPR036956">
    <property type="entry name" value="Impact_N_sf"/>
</dbReference>
<sequence>MAEEDNLTRQADEIEALTAIYGDDWCVVDEANRIYCIAITDQDEADKTADCKINLQICLPPEYPNTAPPVYQINAPWLKDAERQTVIASLEQVCSENSGECVLYLMFERLRQYLMERTENTRQDVANNSQDDDASLSSDLASRLAFPSAPECEIPPIKHGEPITDRRSTFQAHLAAPISTVQQVAQVRRELLQNRKIANATHNILAYRIYCEDRGTFLQDCDNDGEAAAGPRLLHLLEILDVRNVLIVVSRWYGGIQLGPDRFKHINNAARNILDAHGFIQKDEKGPKKKGKHKGK</sequence>
<evidence type="ECO:0000313" key="9">
    <source>
        <dbReference type="Proteomes" id="UP000887568"/>
    </source>
</evidence>
<dbReference type="OMA" id="FYEISAP"/>
<feature type="domain" description="RWD" evidence="7">
    <location>
        <begin position="12"/>
        <end position="117"/>
    </location>
</feature>
<dbReference type="SMART" id="SM00591">
    <property type="entry name" value="RWD"/>
    <property type="match status" value="1"/>
</dbReference>
<dbReference type="CTD" id="55364"/>
<proteinExistence type="inferred from homology"/>
<keyword evidence="9" id="KW-1185">Reference proteome</keyword>
<evidence type="ECO:0000256" key="2">
    <source>
        <dbReference type="ARBA" id="ARBA00007665"/>
    </source>
</evidence>
<dbReference type="EnsemblMetazoa" id="XM_038213754.1">
    <property type="protein sequence ID" value="XP_038069682.1"/>
    <property type="gene ID" value="LOC119738793"/>
</dbReference>
<dbReference type="InterPro" id="IPR006575">
    <property type="entry name" value="RWD_dom"/>
</dbReference>
<dbReference type="InterPro" id="IPR020568">
    <property type="entry name" value="Ribosomal_Su5_D2-typ_SF"/>
</dbReference>
<dbReference type="Proteomes" id="UP000887568">
    <property type="component" value="Unplaced"/>
</dbReference>
<dbReference type="GO" id="GO:0140469">
    <property type="term" value="P:GCN2-mediated signaling"/>
    <property type="evidence" value="ECO:0007669"/>
    <property type="project" value="TreeGrafter"/>
</dbReference>
<dbReference type="InterPro" id="IPR016135">
    <property type="entry name" value="UBQ-conjugating_enzyme/RWD"/>
</dbReference>
<accession>A0A914B113</accession>
<dbReference type="CDD" id="cd23821">
    <property type="entry name" value="RWD_IMPACT"/>
    <property type="match status" value="1"/>
</dbReference>
<dbReference type="InterPro" id="IPR020569">
    <property type="entry name" value="UPF0029_Impact_CS"/>
</dbReference>
<dbReference type="GO" id="GO:0005737">
    <property type="term" value="C:cytoplasm"/>
    <property type="evidence" value="ECO:0007669"/>
    <property type="project" value="UniProtKB-SubCell"/>
</dbReference>
<evidence type="ECO:0000256" key="4">
    <source>
        <dbReference type="ARBA" id="ARBA00022491"/>
    </source>
</evidence>
<keyword evidence="5" id="KW-0810">Translation regulation</keyword>
<dbReference type="PROSITE" id="PS00910">
    <property type="entry name" value="UPF0029"/>
    <property type="match status" value="1"/>
</dbReference>
<evidence type="ECO:0000256" key="5">
    <source>
        <dbReference type="ARBA" id="ARBA00022845"/>
    </source>
</evidence>
<name>A0A914B113_PATMI</name>
<dbReference type="PANTHER" id="PTHR16301:SF25">
    <property type="entry name" value="PROTEIN IMPACT"/>
    <property type="match status" value="1"/>
</dbReference>
<keyword evidence="3" id="KW-0963">Cytoplasm</keyword>
<dbReference type="Pfam" id="PF01205">
    <property type="entry name" value="Impact_N"/>
    <property type="match status" value="1"/>
</dbReference>
<evidence type="ECO:0000259" key="7">
    <source>
        <dbReference type="PROSITE" id="PS50908"/>
    </source>
</evidence>
<evidence type="ECO:0000313" key="8">
    <source>
        <dbReference type="EnsemblMetazoa" id="XP_038069682.1"/>
    </source>
</evidence>
<organism evidence="8 9">
    <name type="scientific">Patiria miniata</name>
    <name type="common">Bat star</name>
    <name type="synonym">Asterina miniata</name>
    <dbReference type="NCBI Taxonomy" id="46514"/>
    <lineage>
        <taxon>Eukaryota</taxon>
        <taxon>Metazoa</taxon>
        <taxon>Echinodermata</taxon>
        <taxon>Eleutherozoa</taxon>
        <taxon>Asterozoa</taxon>
        <taxon>Asteroidea</taxon>
        <taxon>Valvatacea</taxon>
        <taxon>Valvatida</taxon>
        <taxon>Asterinidae</taxon>
        <taxon>Patiria</taxon>
    </lineage>
</organism>
<dbReference type="SUPFAM" id="SSF54211">
    <property type="entry name" value="Ribosomal protein S5 domain 2-like"/>
    <property type="match status" value="1"/>
</dbReference>
<evidence type="ECO:0000256" key="6">
    <source>
        <dbReference type="ARBA" id="ARBA00023016"/>
    </source>
</evidence>
<dbReference type="PANTHER" id="PTHR16301">
    <property type="entry name" value="IMPACT-RELATED"/>
    <property type="match status" value="1"/>
</dbReference>
<dbReference type="PROSITE" id="PS50908">
    <property type="entry name" value="RWD"/>
    <property type="match status" value="1"/>
</dbReference>
<keyword evidence="4" id="KW-0678">Repressor</keyword>
<dbReference type="Gene3D" id="3.10.110.10">
    <property type="entry name" value="Ubiquitin Conjugating Enzyme"/>
    <property type="match status" value="1"/>
</dbReference>